<dbReference type="Proteomes" id="UP001607303">
    <property type="component" value="Unassembled WGS sequence"/>
</dbReference>
<feature type="compositionally biased region" description="Acidic residues" evidence="1">
    <location>
        <begin position="50"/>
        <end position="72"/>
    </location>
</feature>
<feature type="compositionally biased region" description="Basic and acidic residues" evidence="1">
    <location>
        <begin position="101"/>
        <end position="129"/>
    </location>
</feature>
<dbReference type="AlphaFoldDB" id="A0ABD2BL41"/>
<accession>A0ABD2BL41</accession>
<name>A0ABD2BL41_VESMC</name>
<reference evidence="2 3" key="1">
    <citation type="journal article" date="2024" name="Ann. Entomol. Soc. Am.">
        <title>Genomic analyses of the southern and eastern yellowjacket wasps (Hymenoptera: Vespidae) reveal evolutionary signatures of social life.</title>
        <authorList>
            <person name="Catto M.A."/>
            <person name="Caine P.B."/>
            <person name="Orr S.E."/>
            <person name="Hunt B.G."/>
            <person name="Goodisman M.A.D."/>
        </authorList>
    </citation>
    <scope>NUCLEOTIDE SEQUENCE [LARGE SCALE GENOMIC DNA]</scope>
    <source>
        <strain evidence="2">232</strain>
        <tissue evidence="2">Head and thorax</tissue>
    </source>
</reference>
<feature type="compositionally biased region" description="Low complexity" evidence="1">
    <location>
        <begin position="237"/>
        <end position="257"/>
    </location>
</feature>
<evidence type="ECO:0000313" key="2">
    <source>
        <dbReference type="EMBL" id="KAL2733498.1"/>
    </source>
</evidence>
<keyword evidence="3" id="KW-1185">Reference proteome</keyword>
<organism evidence="2 3">
    <name type="scientific">Vespula maculifrons</name>
    <name type="common">Eastern yellow jacket</name>
    <name type="synonym">Wasp</name>
    <dbReference type="NCBI Taxonomy" id="7453"/>
    <lineage>
        <taxon>Eukaryota</taxon>
        <taxon>Metazoa</taxon>
        <taxon>Ecdysozoa</taxon>
        <taxon>Arthropoda</taxon>
        <taxon>Hexapoda</taxon>
        <taxon>Insecta</taxon>
        <taxon>Pterygota</taxon>
        <taxon>Neoptera</taxon>
        <taxon>Endopterygota</taxon>
        <taxon>Hymenoptera</taxon>
        <taxon>Apocrita</taxon>
        <taxon>Aculeata</taxon>
        <taxon>Vespoidea</taxon>
        <taxon>Vespidae</taxon>
        <taxon>Vespinae</taxon>
        <taxon>Vespula</taxon>
    </lineage>
</organism>
<feature type="compositionally biased region" description="Basic residues" evidence="1">
    <location>
        <begin position="130"/>
        <end position="143"/>
    </location>
</feature>
<evidence type="ECO:0000313" key="3">
    <source>
        <dbReference type="Proteomes" id="UP001607303"/>
    </source>
</evidence>
<feature type="region of interest" description="Disordered" evidence="1">
    <location>
        <begin position="237"/>
        <end position="264"/>
    </location>
</feature>
<dbReference type="EMBL" id="JAYRBN010000074">
    <property type="protein sequence ID" value="KAL2733498.1"/>
    <property type="molecule type" value="Genomic_DNA"/>
</dbReference>
<feature type="region of interest" description="Disordered" evidence="1">
    <location>
        <begin position="48"/>
        <end position="194"/>
    </location>
</feature>
<protein>
    <submittedName>
        <fullName evidence="2">Sex-lethal</fullName>
    </submittedName>
</protein>
<evidence type="ECO:0000256" key="1">
    <source>
        <dbReference type="SAM" id="MobiDB-lite"/>
    </source>
</evidence>
<sequence>MGVERGGMGWCMRTRERHSVNVTQKYWTIGGGKTYPNVTGAVLFQHNDVVDDDDEDDEDDDDDDDDDDEDDGISGIENIKRPRVVSTWPCSKGKERRRRYFRENPGHRANESSWDDKAKTKESFGEIRREKKNKKKKKKKKKMKDGVVRNETKRNETRRNETRRDEARPDQSRLDQTRLDQTRPVQTRPDQTRRDKKKILDWYKCYNVVVCERKRKKEEEKVDKYLIIRERSDSKMSTMSVVSNSSVEVDSDSSNDLSSKDEAPTEQKFILRNELYNSLLASALGKTVLNRHLNLKEQGINFNLANLKDNLNALGALKDLKDLKGLTVSSVPAFPRNLALHREDHDEIKDIN</sequence>
<gene>
    <name evidence="2" type="ORF">V1477_014466</name>
</gene>
<comment type="caution">
    <text evidence="2">The sequence shown here is derived from an EMBL/GenBank/DDBJ whole genome shotgun (WGS) entry which is preliminary data.</text>
</comment>
<feature type="compositionally biased region" description="Basic and acidic residues" evidence="1">
    <location>
        <begin position="144"/>
        <end position="181"/>
    </location>
</feature>
<proteinExistence type="predicted"/>